<organism evidence="2 3">
    <name type="scientific">Fusicatenibacter faecihominis</name>
    <dbReference type="NCBI Taxonomy" id="2881276"/>
    <lineage>
        <taxon>Bacteria</taxon>
        <taxon>Bacillati</taxon>
        <taxon>Bacillota</taxon>
        <taxon>Clostridia</taxon>
        <taxon>Lachnospirales</taxon>
        <taxon>Lachnospiraceae</taxon>
        <taxon>Fusicatenibacter</taxon>
    </lineage>
</organism>
<dbReference type="InterPro" id="IPR014925">
    <property type="entry name" value="CGGC_dom"/>
</dbReference>
<evidence type="ECO:0000259" key="1">
    <source>
        <dbReference type="SMART" id="SM01078"/>
    </source>
</evidence>
<keyword evidence="3" id="KW-1185">Reference proteome</keyword>
<accession>A0AAE3DU30</accession>
<dbReference type="AlphaFoldDB" id="A0AAE3DU30"/>
<dbReference type="RefSeq" id="WP_178044878.1">
    <property type="nucleotide sequence ID" value="NZ_JAJEPR010000021.1"/>
</dbReference>
<dbReference type="SMART" id="SM01078">
    <property type="entry name" value="CGGC"/>
    <property type="match status" value="1"/>
</dbReference>
<reference evidence="2 3" key="1">
    <citation type="submission" date="2021-10" db="EMBL/GenBank/DDBJ databases">
        <title>Anaerobic single-cell dispensing facilitates the cultivation of human gut bacteria.</title>
        <authorList>
            <person name="Afrizal A."/>
        </authorList>
    </citation>
    <scope>NUCLEOTIDE SEQUENCE [LARGE SCALE GENOMIC DNA]</scope>
    <source>
        <strain evidence="2 3">CLA-AA-H277</strain>
    </source>
</reference>
<dbReference type="EMBL" id="JAJEPR010000021">
    <property type="protein sequence ID" value="MCC2190509.1"/>
    <property type="molecule type" value="Genomic_DNA"/>
</dbReference>
<sequence>MKKIAMLNCLNSNKVCAGAACFTAFNKRIRSFERYKGMDVEVAAFMRCNGCGNDPDEDDGMKEKVERMKQEGVETVHVGLCTKNKEGVRCKNVARIMEMLEEEGIEVVDGTH</sequence>
<evidence type="ECO:0000313" key="2">
    <source>
        <dbReference type="EMBL" id="MCC2190509.1"/>
    </source>
</evidence>
<proteinExistence type="predicted"/>
<feature type="domain" description="CGGC" evidence="1">
    <location>
        <begin position="3"/>
        <end position="112"/>
    </location>
</feature>
<dbReference type="Pfam" id="PF08821">
    <property type="entry name" value="CGGC"/>
    <property type="match status" value="1"/>
</dbReference>
<comment type="caution">
    <text evidence="2">The sequence shown here is derived from an EMBL/GenBank/DDBJ whole genome shotgun (WGS) entry which is preliminary data.</text>
</comment>
<protein>
    <submittedName>
        <fullName evidence="2">CGGC domain-containing protein</fullName>
    </submittedName>
</protein>
<gene>
    <name evidence="2" type="ORF">LKD71_11970</name>
</gene>
<dbReference type="Proteomes" id="UP001197875">
    <property type="component" value="Unassembled WGS sequence"/>
</dbReference>
<evidence type="ECO:0000313" key="3">
    <source>
        <dbReference type="Proteomes" id="UP001197875"/>
    </source>
</evidence>
<name>A0AAE3DU30_9FIRM</name>